<evidence type="ECO:0000256" key="15">
    <source>
        <dbReference type="ARBA" id="ARBA00083191"/>
    </source>
</evidence>
<dbReference type="GO" id="GO:0005524">
    <property type="term" value="F:ATP binding"/>
    <property type="evidence" value="ECO:0007669"/>
    <property type="project" value="UniProtKB-KW"/>
</dbReference>
<evidence type="ECO:0000313" key="18">
    <source>
        <dbReference type="EMBL" id="OGJ01222.1"/>
    </source>
</evidence>
<evidence type="ECO:0000256" key="11">
    <source>
        <dbReference type="ARBA" id="ARBA00047781"/>
    </source>
</evidence>
<dbReference type="SUPFAM" id="SSF52540">
    <property type="entry name" value="P-loop containing nucleoside triphosphate hydrolases"/>
    <property type="match status" value="1"/>
</dbReference>
<dbReference type="Pfam" id="PF00117">
    <property type="entry name" value="GATase"/>
    <property type="match status" value="1"/>
</dbReference>
<dbReference type="Pfam" id="PF06418">
    <property type="entry name" value="CTP_synth_N"/>
    <property type="match status" value="1"/>
</dbReference>
<evidence type="ECO:0000256" key="10">
    <source>
        <dbReference type="ARBA" id="ARBA00022975"/>
    </source>
</evidence>
<dbReference type="PANTHER" id="PTHR11550:SF0">
    <property type="entry name" value="CTP SYNTHASE-RELATED"/>
    <property type="match status" value="1"/>
</dbReference>
<proteinExistence type="inferred from homology"/>
<evidence type="ECO:0000256" key="6">
    <source>
        <dbReference type="ARBA" id="ARBA00022741"/>
    </source>
</evidence>
<comment type="caution">
    <text evidence="18">The sequence shown here is derived from an EMBL/GenBank/DDBJ whole genome shotgun (WGS) entry which is preliminary data.</text>
</comment>
<keyword evidence="6" id="KW-0547">Nucleotide-binding</keyword>
<dbReference type="NCBIfam" id="TIGR00337">
    <property type="entry name" value="PyrG"/>
    <property type="match status" value="1"/>
</dbReference>
<comment type="pathway">
    <text evidence="1">Pyrimidine metabolism; CTP biosynthesis via de novo pathway; CTP from UDP: step 2/2.</text>
</comment>
<dbReference type="GO" id="GO:0003883">
    <property type="term" value="F:CTP synthase activity"/>
    <property type="evidence" value="ECO:0007669"/>
    <property type="project" value="UniProtKB-EC"/>
</dbReference>
<evidence type="ECO:0000256" key="3">
    <source>
        <dbReference type="ARBA" id="ARBA00012291"/>
    </source>
</evidence>
<dbReference type="GO" id="GO:0097268">
    <property type="term" value="C:cytoophidium"/>
    <property type="evidence" value="ECO:0007669"/>
    <property type="project" value="UniProtKB-ARBA"/>
</dbReference>
<dbReference type="InterPro" id="IPR017456">
    <property type="entry name" value="CTP_synthase_N"/>
</dbReference>
<dbReference type="GO" id="GO:0019856">
    <property type="term" value="P:pyrimidine nucleobase biosynthetic process"/>
    <property type="evidence" value="ECO:0007669"/>
    <property type="project" value="TreeGrafter"/>
</dbReference>
<protein>
    <recommendedName>
        <fullName evidence="12">CTP synthase</fullName>
        <ecNumber evidence="3">6.3.4.2</ecNumber>
    </recommendedName>
    <alternativeName>
        <fullName evidence="14">Cytidine 5'-triphosphate synthase</fullName>
    </alternativeName>
    <alternativeName>
        <fullName evidence="15">Cytidine triphosphate synthetase</fullName>
    </alternativeName>
    <alternativeName>
        <fullName evidence="13">UTP--ammonia ligase</fullName>
    </alternativeName>
</protein>
<dbReference type="InterPro" id="IPR017926">
    <property type="entry name" value="GATASE"/>
</dbReference>
<dbReference type="Gene3D" id="3.40.50.300">
    <property type="entry name" value="P-loop containing nucleotide triphosphate hydrolases"/>
    <property type="match status" value="1"/>
</dbReference>
<evidence type="ECO:0000256" key="4">
    <source>
        <dbReference type="ARBA" id="ARBA00022598"/>
    </source>
</evidence>
<dbReference type="Proteomes" id="UP000178645">
    <property type="component" value="Unassembled WGS sequence"/>
</dbReference>
<comment type="catalytic activity">
    <reaction evidence="11">
        <text>UTP + L-glutamine + ATP + H2O = CTP + L-glutamate + ADP + phosphate + 2 H(+)</text>
        <dbReference type="Rhea" id="RHEA:26426"/>
        <dbReference type="ChEBI" id="CHEBI:15377"/>
        <dbReference type="ChEBI" id="CHEBI:15378"/>
        <dbReference type="ChEBI" id="CHEBI:29985"/>
        <dbReference type="ChEBI" id="CHEBI:30616"/>
        <dbReference type="ChEBI" id="CHEBI:37563"/>
        <dbReference type="ChEBI" id="CHEBI:43474"/>
        <dbReference type="ChEBI" id="CHEBI:46398"/>
        <dbReference type="ChEBI" id="CHEBI:58359"/>
        <dbReference type="ChEBI" id="CHEBI:456216"/>
        <dbReference type="EC" id="6.3.4.2"/>
    </reaction>
</comment>
<evidence type="ECO:0000313" key="19">
    <source>
        <dbReference type="Proteomes" id="UP000178645"/>
    </source>
</evidence>
<dbReference type="EMBL" id="MFVU01000031">
    <property type="protein sequence ID" value="OGJ01222.1"/>
    <property type="molecule type" value="Genomic_DNA"/>
</dbReference>
<evidence type="ECO:0000259" key="17">
    <source>
        <dbReference type="Pfam" id="PF06418"/>
    </source>
</evidence>
<evidence type="ECO:0000256" key="5">
    <source>
        <dbReference type="ARBA" id="ARBA00022723"/>
    </source>
</evidence>
<dbReference type="AlphaFoldDB" id="A0A1F6Y4F1"/>
<keyword evidence="4" id="KW-0436">Ligase</keyword>
<evidence type="ECO:0000256" key="13">
    <source>
        <dbReference type="ARBA" id="ARBA00075170"/>
    </source>
</evidence>
<keyword evidence="7" id="KW-0067">ATP-binding</keyword>
<evidence type="ECO:0000256" key="7">
    <source>
        <dbReference type="ARBA" id="ARBA00022840"/>
    </source>
</evidence>
<feature type="domain" description="CTP synthase N-terminal" evidence="17">
    <location>
        <begin position="7"/>
        <end position="269"/>
    </location>
</feature>
<comment type="similarity">
    <text evidence="2">Belongs to the CTP synthase family.</text>
</comment>
<dbReference type="UniPathway" id="UPA00159">
    <property type="reaction ID" value="UER00277"/>
</dbReference>
<evidence type="ECO:0000256" key="1">
    <source>
        <dbReference type="ARBA" id="ARBA00005171"/>
    </source>
</evidence>
<feature type="domain" description="Glutamine amidotransferase" evidence="16">
    <location>
        <begin position="313"/>
        <end position="543"/>
    </location>
</feature>
<dbReference type="NCBIfam" id="NF003792">
    <property type="entry name" value="PRK05380.1"/>
    <property type="match status" value="1"/>
</dbReference>
<keyword evidence="9" id="KW-0315">Glutamine amidotransferase</keyword>
<reference evidence="18 19" key="1">
    <citation type="journal article" date="2016" name="Nat. Commun.">
        <title>Thousands of microbial genomes shed light on interconnected biogeochemical processes in an aquifer system.</title>
        <authorList>
            <person name="Anantharaman K."/>
            <person name="Brown C.T."/>
            <person name="Hug L.A."/>
            <person name="Sharon I."/>
            <person name="Castelle C.J."/>
            <person name="Probst A.J."/>
            <person name="Thomas B.C."/>
            <person name="Singh A."/>
            <person name="Wilkins M.J."/>
            <person name="Karaoz U."/>
            <person name="Brodie E.L."/>
            <person name="Williams K.H."/>
            <person name="Hubbard S.S."/>
            <person name="Banfield J.F."/>
        </authorList>
    </citation>
    <scope>NUCLEOTIDE SEQUENCE [LARGE SCALE GENOMIC DNA]</scope>
</reference>
<organism evidence="18 19">
    <name type="scientific">Candidatus Nomurabacteria bacterium RIFCSPLOWO2_12_FULL_44_11</name>
    <dbReference type="NCBI Taxonomy" id="1801796"/>
    <lineage>
        <taxon>Bacteria</taxon>
        <taxon>Candidatus Nomuraibacteriota</taxon>
    </lineage>
</organism>
<evidence type="ECO:0000256" key="8">
    <source>
        <dbReference type="ARBA" id="ARBA00022842"/>
    </source>
</evidence>
<dbReference type="EC" id="6.3.4.2" evidence="3"/>
<dbReference type="InterPro" id="IPR004468">
    <property type="entry name" value="CTP_synthase"/>
</dbReference>
<dbReference type="InterPro" id="IPR029062">
    <property type="entry name" value="Class_I_gatase-like"/>
</dbReference>
<name>A0A1F6Y4F1_9BACT</name>
<accession>A0A1F6Y4F1</accession>
<gene>
    <name evidence="18" type="ORF">A3G53_03685</name>
</gene>
<dbReference type="FunFam" id="3.40.50.880:FF:000002">
    <property type="entry name" value="CTP synthase"/>
    <property type="match status" value="1"/>
</dbReference>
<keyword evidence="10" id="KW-0665">Pyrimidine biosynthesis</keyword>
<keyword evidence="5" id="KW-0479">Metal-binding</keyword>
<keyword evidence="8" id="KW-0460">Magnesium</keyword>
<sequence>MQNKGTKYIFVVGGVISGVGKGIASSSLGLILKNRGLNVTAVKIDPYINVDAGTMNPTEHGEVFVLSDGDETDQDMGNYERFLGINLTRINYMTTGRVYQSVINRERNLEYKGKCVEVVPDIPLEVIGRIKKAGEMAGADVVIIEIGGTVGEYQNLIFLEAARMMKIEAPANVSFIMVSYFPTPGTIGEMKTKPTQYAVRTLNGAGIQPNILIARGSTNLDDKRKEKISMICNISSDKVISAPDVDSVYDIPLNFEKEHLSDKLCEIMGIVCQKPDEKEWIKWRNFAAYAHNGKEVIKIAMVGKYFETGDFILSDSYLSVIEAIKYSAYQEEKKPVISWLNSSDFEEHPEKIKDLLNYDGIIVPGGFGTRGVEGKILVAEFARKNKIPYFGLCYGMQMAVIEYARNVLGLKDANTREVNPDSKNIVIDVMESQKENLKTNHYGGSMRLGGYKALLQKGSIAHNAYKASEIIERHRHRYEVNPAFIADLEAKGLIFSGRSPDGVLMEIAELPREVHPFYLGTQYHPEFLARPLRPHPLFTAFIKACTNKK</sequence>
<evidence type="ECO:0000259" key="16">
    <source>
        <dbReference type="Pfam" id="PF00117"/>
    </source>
</evidence>
<evidence type="ECO:0000256" key="14">
    <source>
        <dbReference type="ARBA" id="ARBA00079941"/>
    </source>
</evidence>
<dbReference type="FunFam" id="3.40.50.300:FF:000009">
    <property type="entry name" value="CTP synthase"/>
    <property type="match status" value="1"/>
</dbReference>
<dbReference type="InterPro" id="IPR033828">
    <property type="entry name" value="GATase1_CTP_Synthase"/>
</dbReference>
<evidence type="ECO:0000256" key="9">
    <source>
        <dbReference type="ARBA" id="ARBA00022962"/>
    </source>
</evidence>
<dbReference type="GO" id="GO:0044210">
    <property type="term" value="P:'de novo' CTP biosynthetic process"/>
    <property type="evidence" value="ECO:0007669"/>
    <property type="project" value="UniProtKB-UniPathway"/>
</dbReference>
<dbReference type="Gene3D" id="3.40.50.880">
    <property type="match status" value="1"/>
</dbReference>
<dbReference type="PROSITE" id="PS51273">
    <property type="entry name" value="GATASE_TYPE_1"/>
    <property type="match status" value="1"/>
</dbReference>
<dbReference type="PANTHER" id="PTHR11550">
    <property type="entry name" value="CTP SYNTHASE"/>
    <property type="match status" value="1"/>
</dbReference>
<dbReference type="InterPro" id="IPR027417">
    <property type="entry name" value="P-loop_NTPase"/>
</dbReference>
<evidence type="ECO:0000256" key="2">
    <source>
        <dbReference type="ARBA" id="ARBA00007533"/>
    </source>
</evidence>
<dbReference type="SUPFAM" id="SSF52317">
    <property type="entry name" value="Class I glutamine amidotransferase-like"/>
    <property type="match status" value="1"/>
</dbReference>
<dbReference type="GO" id="GO:0046872">
    <property type="term" value="F:metal ion binding"/>
    <property type="evidence" value="ECO:0007669"/>
    <property type="project" value="UniProtKB-KW"/>
</dbReference>
<dbReference type="CDD" id="cd01746">
    <property type="entry name" value="GATase1_CTP_Synthase"/>
    <property type="match status" value="1"/>
</dbReference>
<evidence type="ECO:0000256" key="12">
    <source>
        <dbReference type="ARBA" id="ARBA00070745"/>
    </source>
</evidence>
<dbReference type="GO" id="GO:0042802">
    <property type="term" value="F:identical protein binding"/>
    <property type="evidence" value="ECO:0007669"/>
    <property type="project" value="TreeGrafter"/>
</dbReference>